<dbReference type="SUPFAM" id="SSF51735">
    <property type="entry name" value="NAD(P)-binding Rossmann-fold domains"/>
    <property type="match status" value="1"/>
</dbReference>
<keyword evidence="2" id="KW-1185">Reference proteome</keyword>
<dbReference type="EMBL" id="WJXZ01000014">
    <property type="protein sequence ID" value="MRS64656.1"/>
    <property type="molecule type" value="Genomic_DNA"/>
</dbReference>
<evidence type="ECO:0000313" key="1">
    <source>
        <dbReference type="EMBL" id="MRS64656.1"/>
    </source>
</evidence>
<dbReference type="OrthoDB" id="1523398at2"/>
<gene>
    <name evidence="1" type="ORF">GJJ30_25380</name>
</gene>
<dbReference type="Gene3D" id="3.40.50.720">
    <property type="entry name" value="NAD(P)-binding Rossmann-like Domain"/>
    <property type="match status" value="1"/>
</dbReference>
<sequence>MKPTIVLLGIGSPEKELVTQLASGPFRLLLFDREPAKAQALFNRILRNTPTADMEVIDCPVNATWEADMILVGESDQPVNELADRIRDVATGKIVIRFSDFLNQTTGDDWQNELPNSKVVNVINSFSDENPADVLIAGVHPAALNTVFSLFQTAGFNPIRSLSKPLA</sequence>
<name>A0A7K0ESY3_9BACT</name>
<protein>
    <submittedName>
        <fullName evidence="1">NADP oxidoreductase</fullName>
    </submittedName>
</protein>
<organism evidence="1 2">
    <name type="scientific">Larkinella terrae</name>
    <dbReference type="NCBI Taxonomy" id="2025311"/>
    <lineage>
        <taxon>Bacteria</taxon>
        <taxon>Pseudomonadati</taxon>
        <taxon>Bacteroidota</taxon>
        <taxon>Cytophagia</taxon>
        <taxon>Cytophagales</taxon>
        <taxon>Spirosomataceae</taxon>
        <taxon>Larkinella</taxon>
    </lineage>
</organism>
<proteinExistence type="predicted"/>
<dbReference type="AlphaFoldDB" id="A0A7K0ESY3"/>
<accession>A0A7K0ESY3</accession>
<reference evidence="1 2" key="1">
    <citation type="journal article" date="2018" name="Antonie Van Leeuwenhoek">
        <title>Larkinella terrae sp. nov., isolated from soil on Jeju Island, South Korea.</title>
        <authorList>
            <person name="Ten L.N."/>
            <person name="Jeon J."/>
            <person name="Park S.J."/>
            <person name="Park S."/>
            <person name="Lee S.Y."/>
            <person name="Kim M.K."/>
            <person name="Jung H.Y."/>
        </authorList>
    </citation>
    <scope>NUCLEOTIDE SEQUENCE [LARGE SCALE GENOMIC DNA]</scope>
    <source>
        <strain evidence="1 2">KCTC 52001</strain>
    </source>
</reference>
<dbReference type="Proteomes" id="UP000441754">
    <property type="component" value="Unassembled WGS sequence"/>
</dbReference>
<evidence type="ECO:0000313" key="2">
    <source>
        <dbReference type="Proteomes" id="UP000441754"/>
    </source>
</evidence>
<comment type="caution">
    <text evidence="1">The sequence shown here is derived from an EMBL/GenBank/DDBJ whole genome shotgun (WGS) entry which is preliminary data.</text>
</comment>
<dbReference type="RefSeq" id="WP_154177971.1">
    <property type="nucleotide sequence ID" value="NZ_WJXZ01000014.1"/>
</dbReference>
<dbReference type="InterPro" id="IPR036291">
    <property type="entry name" value="NAD(P)-bd_dom_sf"/>
</dbReference>